<accession>A0A4S1CEB9</accession>
<feature type="compositionally biased region" description="Polar residues" evidence="1">
    <location>
        <begin position="1"/>
        <end position="11"/>
    </location>
</feature>
<proteinExistence type="predicted"/>
<dbReference type="InterPro" id="IPR029063">
    <property type="entry name" value="SAM-dependent_MTases_sf"/>
</dbReference>
<sequence>MTNRSTTQSLAKESAPPVAERLSSEPFESRCLARNDLSHIYFEGAVRPARPCGRKRPVVQPSSRVGEGHLAQVAGKQQELDLEAPPDPFLAWLLGRFGLDASAYRSAALTRRLPSCLRQLHVSTAGEAKAALELRPELLGPVLNTVLIGVTEFFRDRQVFEYLRDGLLPQLSVSTRGLRVLSAGCSDGQELYSVAMLLEGLGALEGSELVGIDCRAAAIDRARGGLFDARETAGLATLLSSAHARAGVPPALRERCRWHVGDLLSCDLGKGWDIILCRNVAIYLNAAHAERLWARLTSALAPGGVLVLGRVEKPPPSLPLVRVAASVYRRTGE</sequence>
<feature type="domain" description="CheR-type methyltransferase" evidence="2">
    <location>
        <begin position="89"/>
        <end position="312"/>
    </location>
</feature>
<organism evidence="3 4">
    <name type="scientific">Geomonas terrae</name>
    <dbReference type="NCBI Taxonomy" id="2562681"/>
    <lineage>
        <taxon>Bacteria</taxon>
        <taxon>Pseudomonadati</taxon>
        <taxon>Thermodesulfobacteriota</taxon>
        <taxon>Desulfuromonadia</taxon>
        <taxon>Geobacterales</taxon>
        <taxon>Geobacteraceae</taxon>
        <taxon>Geomonas</taxon>
    </lineage>
</organism>
<dbReference type="InterPro" id="IPR022642">
    <property type="entry name" value="CheR_C"/>
</dbReference>
<evidence type="ECO:0000256" key="1">
    <source>
        <dbReference type="SAM" id="MobiDB-lite"/>
    </source>
</evidence>
<dbReference type="SUPFAM" id="SSF53335">
    <property type="entry name" value="S-adenosyl-L-methionine-dependent methyltransferases"/>
    <property type="match status" value="1"/>
</dbReference>
<dbReference type="InterPro" id="IPR000780">
    <property type="entry name" value="CheR_MeTrfase"/>
</dbReference>
<dbReference type="GO" id="GO:0008757">
    <property type="term" value="F:S-adenosylmethionine-dependent methyltransferase activity"/>
    <property type="evidence" value="ECO:0007669"/>
    <property type="project" value="InterPro"/>
</dbReference>
<dbReference type="EMBL" id="SRSC01000003">
    <property type="protein sequence ID" value="TGU71360.1"/>
    <property type="molecule type" value="Genomic_DNA"/>
</dbReference>
<dbReference type="AlphaFoldDB" id="A0A4S1CEB9"/>
<dbReference type="PRINTS" id="PR00996">
    <property type="entry name" value="CHERMTFRASE"/>
</dbReference>
<evidence type="ECO:0000313" key="4">
    <source>
        <dbReference type="Proteomes" id="UP000306416"/>
    </source>
</evidence>
<evidence type="ECO:0000259" key="2">
    <source>
        <dbReference type="PROSITE" id="PS50123"/>
    </source>
</evidence>
<evidence type="ECO:0000313" key="3">
    <source>
        <dbReference type="EMBL" id="TGU71360.1"/>
    </source>
</evidence>
<keyword evidence="4" id="KW-1185">Reference proteome</keyword>
<dbReference type="SMART" id="SM00138">
    <property type="entry name" value="MeTrc"/>
    <property type="match status" value="1"/>
</dbReference>
<dbReference type="Gene3D" id="3.40.50.150">
    <property type="entry name" value="Vaccinia Virus protein VP39"/>
    <property type="match status" value="1"/>
</dbReference>
<dbReference type="Proteomes" id="UP000306416">
    <property type="component" value="Unassembled WGS sequence"/>
</dbReference>
<comment type="caution">
    <text evidence="3">The sequence shown here is derived from an EMBL/GenBank/DDBJ whole genome shotgun (WGS) entry which is preliminary data.</text>
</comment>
<dbReference type="Pfam" id="PF01739">
    <property type="entry name" value="CheR"/>
    <property type="match status" value="1"/>
</dbReference>
<feature type="region of interest" description="Disordered" evidence="1">
    <location>
        <begin position="1"/>
        <end position="22"/>
    </location>
</feature>
<reference evidence="3 4" key="1">
    <citation type="submission" date="2019-04" db="EMBL/GenBank/DDBJ databases">
        <title>Geobacter oryzae sp. nov., ferric-reducing bacteria isolated from paddy soil.</title>
        <authorList>
            <person name="Xu Z."/>
            <person name="Masuda Y."/>
            <person name="Itoh H."/>
            <person name="Senoo K."/>
        </authorList>
    </citation>
    <scope>NUCLEOTIDE SEQUENCE [LARGE SCALE GENOMIC DNA]</scope>
    <source>
        <strain evidence="3 4">Red111</strain>
    </source>
</reference>
<dbReference type="CDD" id="cd02440">
    <property type="entry name" value="AdoMet_MTases"/>
    <property type="match status" value="1"/>
</dbReference>
<dbReference type="RefSeq" id="WP_135870883.1">
    <property type="nucleotide sequence ID" value="NZ_SRSC01000003.1"/>
</dbReference>
<name>A0A4S1CEB9_9BACT</name>
<dbReference type="PANTHER" id="PTHR24422">
    <property type="entry name" value="CHEMOTAXIS PROTEIN METHYLTRANSFERASE"/>
    <property type="match status" value="1"/>
</dbReference>
<dbReference type="PROSITE" id="PS50123">
    <property type="entry name" value="CHER"/>
    <property type="match status" value="1"/>
</dbReference>
<gene>
    <name evidence="3" type="ORF">E4633_13570</name>
</gene>
<protein>
    <recommendedName>
        <fullName evidence="2">CheR-type methyltransferase domain-containing protein</fullName>
    </recommendedName>
</protein>
<dbReference type="InterPro" id="IPR050903">
    <property type="entry name" value="Bact_Chemotaxis_MeTrfase"/>
</dbReference>